<protein>
    <submittedName>
        <fullName evidence="3">N-acetyltransferase</fullName>
        <ecNumber evidence="3">2.3.1.80</ecNumber>
    </submittedName>
</protein>
<feature type="domain" description="N-acetyltransferase" evidence="2">
    <location>
        <begin position="11"/>
        <end position="156"/>
    </location>
</feature>
<proteinExistence type="predicted"/>
<dbReference type="EC" id="2.3.1.80" evidence="3"/>
<dbReference type="GO" id="GO:0047198">
    <property type="term" value="F:L-cysteine-S-conjugate N-acetyltransferase activity"/>
    <property type="evidence" value="ECO:0007669"/>
    <property type="project" value="UniProtKB-EC"/>
</dbReference>
<organism evidence="3 4">
    <name type="scientific">Basidiobolus ranarum</name>
    <dbReference type="NCBI Taxonomy" id="34480"/>
    <lineage>
        <taxon>Eukaryota</taxon>
        <taxon>Fungi</taxon>
        <taxon>Fungi incertae sedis</taxon>
        <taxon>Zoopagomycota</taxon>
        <taxon>Entomophthoromycotina</taxon>
        <taxon>Basidiobolomycetes</taxon>
        <taxon>Basidiobolales</taxon>
        <taxon>Basidiobolaceae</taxon>
        <taxon>Basidiobolus</taxon>
    </lineage>
</organism>
<keyword evidence="1 3" id="KW-0808">Transferase</keyword>
<evidence type="ECO:0000313" key="4">
    <source>
        <dbReference type="Proteomes" id="UP001479436"/>
    </source>
</evidence>
<evidence type="ECO:0000259" key="2">
    <source>
        <dbReference type="PROSITE" id="PS51186"/>
    </source>
</evidence>
<dbReference type="InterPro" id="IPR050769">
    <property type="entry name" value="NAT_camello-type"/>
</dbReference>
<dbReference type="InterPro" id="IPR016181">
    <property type="entry name" value="Acyl_CoA_acyltransferase"/>
</dbReference>
<dbReference type="CDD" id="cd04301">
    <property type="entry name" value="NAT_SF"/>
    <property type="match status" value="1"/>
</dbReference>
<keyword evidence="4" id="KW-1185">Reference proteome</keyword>
<keyword evidence="3" id="KW-0012">Acyltransferase</keyword>
<dbReference type="InterPro" id="IPR000182">
    <property type="entry name" value="GNAT_dom"/>
</dbReference>
<name>A0ABR2VP34_9FUNG</name>
<dbReference type="Pfam" id="PF00583">
    <property type="entry name" value="Acetyltransf_1"/>
    <property type="match status" value="1"/>
</dbReference>
<evidence type="ECO:0000313" key="3">
    <source>
        <dbReference type="EMBL" id="KAK9687571.1"/>
    </source>
</evidence>
<dbReference type="SUPFAM" id="SSF55729">
    <property type="entry name" value="Acyl-CoA N-acyltransferases (Nat)"/>
    <property type="match status" value="1"/>
</dbReference>
<gene>
    <name evidence="3" type="primary">NAT8B_1</name>
    <name evidence="3" type="ORF">K7432_014738</name>
</gene>
<dbReference type="Gene3D" id="3.40.630.30">
    <property type="match status" value="1"/>
</dbReference>
<evidence type="ECO:0000256" key="1">
    <source>
        <dbReference type="ARBA" id="ARBA00022679"/>
    </source>
</evidence>
<dbReference type="PANTHER" id="PTHR13947:SF37">
    <property type="entry name" value="LD18367P"/>
    <property type="match status" value="1"/>
</dbReference>
<sequence length="176" mass="20380">MLYWRIRAGYTDYISWSLQADLKDIKTYYRLEESEDENGERKLVPTSDSQFWVCTLDEEVVGFVALDYQVDANGRQVWELRRMIVSPHHRKMGIAKLLITTLLNWARDRGATDVELMTSEIQAGAMKLYERFGWKEENRIGLMYGVHGVKYRLDLTPGEKKVDKVATGVANTVKVI</sequence>
<dbReference type="PANTHER" id="PTHR13947">
    <property type="entry name" value="GNAT FAMILY N-ACETYLTRANSFERASE"/>
    <property type="match status" value="1"/>
</dbReference>
<comment type="caution">
    <text evidence="3">The sequence shown here is derived from an EMBL/GenBank/DDBJ whole genome shotgun (WGS) entry which is preliminary data.</text>
</comment>
<dbReference type="EMBL" id="JASJQH010008634">
    <property type="protein sequence ID" value="KAK9687571.1"/>
    <property type="molecule type" value="Genomic_DNA"/>
</dbReference>
<dbReference type="PROSITE" id="PS51186">
    <property type="entry name" value="GNAT"/>
    <property type="match status" value="1"/>
</dbReference>
<accession>A0ABR2VP34</accession>
<dbReference type="Proteomes" id="UP001479436">
    <property type="component" value="Unassembled WGS sequence"/>
</dbReference>
<reference evidence="3 4" key="1">
    <citation type="submission" date="2023-04" db="EMBL/GenBank/DDBJ databases">
        <title>Genome of Basidiobolus ranarum AG-B5.</title>
        <authorList>
            <person name="Stajich J.E."/>
            <person name="Carter-House D."/>
            <person name="Gryganskyi A."/>
        </authorList>
    </citation>
    <scope>NUCLEOTIDE SEQUENCE [LARGE SCALE GENOMIC DNA]</scope>
    <source>
        <strain evidence="3 4">AG-B5</strain>
    </source>
</reference>